<evidence type="ECO:0000313" key="2">
    <source>
        <dbReference type="Proteomes" id="UP000313359"/>
    </source>
</evidence>
<proteinExistence type="predicted"/>
<keyword evidence="2" id="KW-1185">Reference proteome</keyword>
<protein>
    <submittedName>
        <fullName evidence="1">Uncharacterized protein</fullName>
    </submittedName>
</protein>
<accession>A0A5C2SL65</accession>
<name>A0A5C2SL65_9APHY</name>
<dbReference type="Proteomes" id="UP000313359">
    <property type="component" value="Unassembled WGS sequence"/>
</dbReference>
<organism evidence="1 2">
    <name type="scientific">Lentinus tigrinus ALCF2SS1-6</name>
    <dbReference type="NCBI Taxonomy" id="1328759"/>
    <lineage>
        <taxon>Eukaryota</taxon>
        <taxon>Fungi</taxon>
        <taxon>Dikarya</taxon>
        <taxon>Basidiomycota</taxon>
        <taxon>Agaricomycotina</taxon>
        <taxon>Agaricomycetes</taxon>
        <taxon>Polyporales</taxon>
        <taxon>Polyporaceae</taxon>
        <taxon>Lentinus</taxon>
    </lineage>
</organism>
<gene>
    <name evidence="1" type="ORF">L227DRAFT_327047</name>
</gene>
<dbReference type="AlphaFoldDB" id="A0A5C2SL65"/>
<dbReference type="EMBL" id="ML122254">
    <property type="protein sequence ID" value="RPD64391.1"/>
    <property type="molecule type" value="Genomic_DNA"/>
</dbReference>
<reference evidence="1" key="1">
    <citation type="journal article" date="2018" name="Genome Biol. Evol.">
        <title>Genomics and development of Lentinus tigrinus, a white-rot wood-decaying mushroom with dimorphic fruiting bodies.</title>
        <authorList>
            <person name="Wu B."/>
            <person name="Xu Z."/>
            <person name="Knudson A."/>
            <person name="Carlson A."/>
            <person name="Chen N."/>
            <person name="Kovaka S."/>
            <person name="LaButti K."/>
            <person name="Lipzen A."/>
            <person name="Pennachio C."/>
            <person name="Riley R."/>
            <person name="Schakwitz W."/>
            <person name="Umezawa K."/>
            <person name="Ohm R.A."/>
            <person name="Grigoriev I.V."/>
            <person name="Nagy L.G."/>
            <person name="Gibbons J."/>
            <person name="Hibbett D."/>
        </authorList>
    </citation>
    <scope>NUCLEOTIDE SEQUENCE [LARGE SCALE GENOMIC DNA]</scope>
    <source>
        <strain evidence="1">ALCF2SS1-6</strain>
    </source>
</reference>
<sequence length="209" mass="21990">MGSQAYDWPLLGFCTRIEGDVMAGLPSGVTPSSACSSSGGPRGGGCASVRLGDWRCDAADLVVGPVRGRAGGGTWGGHAAEGGEKDGAPSLRAASCVGFHCSLGRWQRDPAGSDASSGRSGWVRVRMRGAWAAERLSVRTRLLAHVYMNGDWLACLCPAVTGRRRRLAAACLACDWPAARRTHIRIGLLSFPPRRSPSVGVVCDQIWRG</sequence>
<evidence type="ECO:0000313" key="1">
    <source>
        <dbReference type="EMBL" id="RPD64391.1"/>
    </source>
</evidence>